<dbReference type="InterPro" id="IPR017853">
    <property type="entry name" value="GH"/>
</dbReference>
<dbReference type="EMBL" id="LCWF01000022">
    <property type="protein sequence ID" value="KKY27692.1"/>
    <property type="molecule type" value="Genomic_DNA"/>
</dbReference>
<evidence type="ECO:0000259" key="4">
    <source>
        <dbReference type="Pfam" id="PF18120"/>
    </source>
</evidence>
<dbReference type="InterPro" id="IPR040719">
    <property type="entry name" value="DUF5597"/>
</dbReference>
<dbReference type="Gene3D" id="2.60.220.20">
    <property type="entry name" value="putative beta-Galactosidase from caulobacter crescentus"/>
    <property type="match status" value="1"/>
</dbReference>
<name>A0A0G2EYL4_PHACM</name>
<feature type="domain" description="DUF5597" evidence="4">
    <location>
        <begin position="374"/>
        <end position="507"/>
    </location>
</feature>
<evidence type="ECO:0000256" key="2">
    <source>
        <dbReference type="ARBA" id="ARBA00023295"/>
    </source>
</evidence>
<reference evidence="5 6" key="1">
    <citation type="submission" date="2015-05" db="EMBL/GenBank/DDBJ databases">
        <title>Distinctive expansion of gene families associated with plant cell wall degradation and secondary metabolism in the genomes of grapevine trunk pathogens.</title>
        <authorList>
            <person name="Lawrence D.P."/>
            <person name="Travadon R."/>
            <person name="Rolshausen P.E."/>
            <person name="Baumgartner K."/>
        </authorList>
    </citation>
    <scope>NUCLEOTIDE SEQUENCE [LARGE SCALE GENOMIC DNA]</scope>
    <source>
        <strain evidence="5">UCRPC4</strain>
    </source>
</reference>
<evidence type="ECO:0000256" key="1">
    <source>
        <dbReference type="ARBA" id="ARBA00022801"/>
    </source>
</evidence>
<dbReference type="GO" id="GO:0009341">
    <property type="term" value="C:beta-galactosidase complex"/>
    <property type="evidence" value="ECO:0007669"/>
    <property type="project" value="InterPro"/>
</dbReference>
<protein>
    <submittedName>
        <fullName evidence="5">Putative glycoside hydrolase</fullName>
    </submittedName>
</protein>
<keyword evidence="1 5" id="KW-0378">Hydrolase</keyword>
<sequence>MLAGELHNSSLSSAEFMSTVYPNMKAMNLNTLLGAVTWEMIEPVEGQFNFSDLDKVILEARKWDMHLVLLWFGSYKNAMSTYVPAWVKKDVKRFPRVHVMDEDKKLKTIELISPFCERCWQADAQAFKTLMRHLKEFDSDENTVLMVQVENETGLLGDSMDRSKTARQLFEKPVPKQLLDHLQAKSETHPKFEQHFPNIQAAKPGQSTWTEAFGAGISSEEVFMAYAISQYVNHVAEAGKAEYSIPFYTNVWLNYDDPAILDLDGIMSQEAGAQAVAGGGAKAGIYPSGGPCPHVLDIWKQNTPSLDFIAPDLYLHDYEWVCQAYRHEDQPLFIPEQKRDAKGARRVWLAYGTYGALGCGPFGIDSLEAKNSPFTQTYSLLNSVSKEILSAQADRPDNMMGFFFDELHENSPGQRAQWRKTFGNFEVIIDRAFVFGKAGPGFGIVIHQGDGKFLLIGKGFQVTFKSAKPTATFTGILSAEEKVVDENGDLRTLRVMNGDETRSGAFMIMPNDEPDYGGFPIAVTIPARTCIAEVTAYSLEETDEDF</sequence>
<comment type="caution">
    <text evidence="5">The sequence shown here is derived from an EMBL/GenBank/DDBJ whole genome shotgun (WGS) entry which is preliminary data.</text>
</comment>
<organism evidence="5 6">
    <name type="scientific">Phaeomoniella chlamydospora</name>
    <name type="common">Phaeoacremonium chlamydosporum</name>
    <dbReference type="NCBI Taxonomy" id="158046"/>
    <lineage>
        <taxon>Eukaryota</taxon>
        <taxon>Fungi</taxon>
        <taxon>Dikarya</taxon>
        <taxon>Ascomycota</taxon>
        <taxon>Pezizomycotina</taxon>
        <taxon>Eurotiomycetes</taxon>
        <taxon>Chaetothyriomycetidae</taxon>
        <taxon>Phaeomoniellales</taxon>
        <taxon>Phaeomoniellaceae</taxon>
        <taxon>Phaeomoniella</taxon>
    </lineage>
</organism>
<dbReference type="InterPro" id="IPR013529">
    <property type="entry name" value="Glyco_hydro_42_N"/>
</dbReference>
<dbReference type="AlphaFoldDB" id="A0A0G2EYL4"/>
<evidence type="ECO:0000259" key="3">
    <source>
        <dbReference type="Pfam" id="PF02449"/>
    </source>
</evidence>
<reference evidence="5 6" key="2">
    <citation type="submission" date="2015-05" db="EMBL/GenBank/DDBJ databases">
        <authorList>
            <person name="Morales-Cruz A."/>
            <person name="Amrine K.C."/>
            <person name="Cantu D."/>
        </authorList>
    </citation>
    <scope>NUCLEOTIDE SEQUENCE [LARGE SCALE GENOMIC DNA]</scope>
    <source>
        <strain evidence="5">UCRPC4</strain>
    </source>
</reference>
<dbReference type="SUPFAM" id="SSF51445">
    <property type="entry name" value="(Trans)glycosidases"/>
    <property type="match status" value="1"/>
</dbReference>
<dbReference type="Proteomes" id="UP000053317">
    <property type="component" value="Unassembled WGS sequence"/>
</dbReference>
<gene>
    <name evidence="5" type="ORF">UCRPC4_g00926</name>
</gene>
<keyword evidence="2" id="KW-0326">Glycosidase</keyword>
<dbReference type="Pfam" id="PF18120">
    <property type="entry name" value="DUF5597"/>
    <property type="match status" value="1"/>
</dbReference>
<dbReference type="Pfam" id="PF02449">
    <property type="entry name" value="Glyco_hydro_42"/>
    <property type="match status" value="1"/>
</dbReference>
<proteinExistence type="predicted"/>
<feature type="domain" description="Glycoside hydrolase family 42 N-terminal" evidence="3">
    <location>
        <begin position="19"/>
        <end position="172"/>
    </location>
</feature>
<dbReference type="OrthoDB" id="1657402at2759"/>
<accession>A0A0G2EYL4</accession>
<dbReference type="GO" id="GO:0004565">
    <property type="term" value="F:beta-galactosidase activity"/>
    <property type="evidence" value="ECO:0007669"/>
    <property type="project" value="InterPro"/>
</dbReference>
<evidence type="ECO:0000313" key="5">
    <source>
        <dbReference type="EMBL" id="KKY27692.1"/>
    </source>
</evidence>
<dbReference type="GO" id="GO:0005975">
    <property type="term" value="P:carbohydrate metabolic process"/>
    <property type="evidence" value="ECO:0007669"/>
    <property type="project" value="InterPro"/>
</dbReference>
<keyword evidence="6" id="KW-1185">Reference proteome</keyword>
<evidence type="ECO:0000313" key="6">
    <source>
        <dbReference type="Proteomes" id="UP000053317"/>
    </source>
</evidence>
<dbReference type="Gene3D" id="3.20.20.80">
    <property type="entry name" value="Glycosidases"/>
    <property type="match status" value="1"/>
</dbReference>
<dbReference type="FunFam" id="3.20.20.80:FF:000135">
    <property type="entry name" value="Beta-galactosidase, putative, bgl35A"/>
    <property type="match status" value="1"/>
</dbReference>